<evidence type="ECO:0008006" key="3">
    <source>
        <dbReference type="Google" id="ProtNLM"/>
    </source>
</evidence>
<sequence length="871" mass="94424">MKTITRILVVILFVVNFSCAEKEKSSRSATSYETSKKEEVTDVYQQMIDSQDSIFDARNKELTDIEIVSRPIDPIAFEELSLLSDFEEDPKREIISKRDRTSKHYMGKDGKTIDAVLSPKSVHYKDEHGNWEDIDTKIKESPKSNYAYANTKNNLKSWFPNNPSNEGILIATDQAEILTAKNLKMHWADSSGISIDEIRSQAKKMMVTSNTITYKDIIPSIDNQYVVESDKVEQNIILNKRPDIPQKAAYLTFSEEIELPDNWDIDFDQNEMGLVILNENNEVHLEIPFPEIYEQNNRSIAANTTNSGFGLVQLSNNTYQINTNVSADWLKERSYPVVVDPTIILNGSASGYIRYRYDYRDPGCGYSYTTHTYYAVNNQPARLQVGYSYYRSGGSWCSWADSEYDHYRSWIKYDTSSIPDGETITNVEFSANVSSSYSNALTGNIYSSNSMGGNYTTSNNASQYISIAPSGYHHGSVSYSTVGQQPYAVLGNGVTSRLQNLLTSDYFQIGFDHNGSSRYTRPHKIFSTSESLLRVSYGITCQEPVASCQDFTVQLDASGIVTISSSDVDNGSTAECGLQSMTLSRTDFTCADVGDNLVTLTITDINGAEGSCQATVTVKDEVKPNVVTQDILALQLDNSGAASITPADIDNGSSDACGIASMSVSPSAFDCSNVGPNTVTLTVTDVNGNVETGTATVTVKDEVKPNVVTQNILALQLDNSGAASITPADIDNGSSDACGIASMSVSPSAFDCSNVGPNTVTLTVTDVNGNVETGTATVTVKDEVKPNVVTQDILALQLDNSGAASITPADIDNGSSDACGIASMSVSPSTFDCSNVGPNTVTLTVTDVNGNVETGTATVTVKDEVKPNVVT</sequence>
<accession>A0ABV9MZ91</accession>
<dbReference type="PANTHER" id="PTHR24273:SF32">
    <property type="entry name" value="HYALIN"/>
    <property type="match status" value="1"/>
</dbReference>
<dbReference type="Gene3D" id="2.60.40.10">
    <property type="entry name" value="Immunoglobulins"/>
    <property type="match status" value="3"/>
</dbReference>
<organism evidence="1 2">
    <name type="scientific">Geojedonia litorea</name>
    <dbReference type="NCBI Taxonomy" id="1268269"/>
    <lineage>
        <taxon>Bacteria</taxon>
        <taxon>Pseudomonadati</taxon>
        <taxon>Bacteroidota</taxon>
        <taxon>Flavobacteriia</taxon>
        <taxon>Flavobacteriales</taxon>
        <taxon>Flavobacteriaceae</taxon>
        <taxon>Geojedonia</taxon>
    </lineage>
</organism>
<name>A0ABV9MZ91_9FLAO</name>
<keyword evidence="2" id="KW-1185">Reference proteome</keyword>
<dbReference type="Proteomes" id="UP001595953">
    <property type="component" value="Unassembled WGS sequence"/>
</dbReference>
<evidence type="ECO:0000313" key="1">
    <source>
        <dbReference type="EMBL" id="MFC4721367.1"/>
    </source>
</evidence>
<dbReference type="InterPro" id="IPR013783">
    <property type="entry name" value="Ig-like_fold"/>
</dbReference>
<reference evidence="2" key="1">
    <citation type="journal article" date="2019" name="Int. J. Syst. Evol. Microbiol.">
        <title>The Global Catalogue of Microorganisms (GCM) 10K type strain sequencing project: providing services to taxonomists for standard genome sequencing and annotation.</title>
        <authorList>
            <consortium name="The Broad Institute Genomics Platform"/>
            <consortium name="The Broad Institute Genome Sequencing Center for Infectious Disease"/>
            <person name="Wu L."/>
            <person name="Ma J."/>
        </authorList>
    </citation>
    <scope>NUCLEOTIDE SEQUENCE [LARGE SCALE GENOMIC DNA]</scope>
    <source>
        <strain evidence="2">CCUG 63682</strain>
    </source>
</reference>
<proteinExistence type="predicted"/>
<gene>
    <name evidence="1" type="ORF">ACFO5O_03455</name>
</gene>
<feature type="non-terminal residue" evidence="1">
    <location>
        <position position="871"/>
    </location>
</feature>
<dbReference type="EMBL" id="JBHSGP010000006">
    <property type="protein sequence ID" value="MFC4721367.1"/>
    <property type="molecule type" value="Genomic_DNA"/>
</dbReference>
<evidence type="ECO:0000313" key="2">
    <source>
        <dbReference type="Proteomes" id="UP001595953"/>
    </source>
</evidence>
<protein>
    <recommendedName>
        <fullName evidence="3">HYR domain-containing protein</fullName>
    </recommendedName>
</protein>
<comment type="caution">
    <text evidence="1">The sequence shown here is derived from an EMBL/GenBank/DDBJ whole genome shotgun (WGS) entry which is preliminary data.</text>
</comment>
<dbReference type="PANTHER" id="PTHR24273">
    <property type="entry name" value="FI04643P-RELATED"/>
    <property type="match status" value="1"/>
</dbReference>